<dbReference type="Proteomes" id="UP000311919">
    <property type="component" value="Unassembled WGS sequence"/>
</dbReference>
<evidence type="ECO:0000256" key="1">
    <source>
        <dbReference type="SAM" id="MobiDB-lite"/>
    </source>
</evidence>
<feature type="region of interest" description="Disordered" evidence="1">
    <location>
        <begin position="237"/>
        <end position="260"/>
    </location>
</feature>
<name>A0A4Z2CWZ4_SCHJA</name>
<dbReference type="STRING" id="6182.A0A4Z2CWZ4"/>
<dbReference type="InterPro" id="IPR028042">
    <property type="entry name" value="DUF4639"/>
</dbReference>
<feature type="compositionally biased region" description="Polar residues" evidence="1">
    <location>
        <begin position="246"/>
        <end position="257"/>
    </location>
</feature>
<accession>A0A4Z2CWZ4</accession>
<dbReference type="PANTHER" id="PTHR34438:SF1">
    <property type="entry name" value="CHROMOSOME 2 OPEN READING FRAME 81"/>
    <property type="match status" value="1"/>
</dbReference>
<evidence type="ECO:0000313" key="3">
    <source>
        <dbReference type="Proteomes" id="UP000311919"/>
    </source>
</evidence>
<dbReference type="OrthoDB" id="193650at2759"/>
<comment type="caution">
    <text evidence="2">The sequence shown here is derived from an EMBL/GenBank/DDBJ whole genome shotgun (WGS) entry which is preliminary data.</text>
</comment>
<organism evidence="2 3">
    <name type="scientific">Schistosoma japonicum</name>
    <name type="common">Blood fluke</name>
    <dbReference type="NCBI Taxonomy" id="6182"/>
    <lineage>
        <taxon>Eukaryota</taxon>
        <taxon>Metazoa</taxon>
        <taxon>Spiralia</taxon>
        <taxon>Lophotrochozoa</taxon>
        <taxon>Platyhelminthes</taxon>
        <taxon>Trematoda</taxon>
        <taxon>Digenea</taxon>
        <taxon>Strigeidida</taxon>
        <taxon>Schistosomatoidea</taxon>
        <taxon>Schistosomatidae</taxon>
        <taxon>Schistosoma</taxon>
    </lineage>
</organism>
<dbReference type="Pfam" id="PF15479">
    <property type="entry name" value="DUF4639"/>
    <property type="match status" value="1"/>
</dbReference>
<dbReference type="EMBL" id="SKCS01000403">
    <property type="protein sequence ID" value="TNN08762.1"/>
    <property type="molecule type" value="Genomic_DNA"/>
</dbReference>
<protein>
    <submittedName>
        <fullName evidence="2">Uncharacterized protein</fullName>
    </submittedName>
</protein>
<reference evidence="2 3" key="1">
    <citation type="submission" date="2019-03" db="EMBL/GenBank/DDBJ databases">
        <title>An improved genome assembly of the fluke Schistosoma japonicum.</title>
        <authorList>
            <person name="Hu W."/>
            <person name="Luo F."/>
            <person name="Yin M."/>
            <person name="Mo X."/>
            <person name="Sun C."/>
            <person name="Wu Q."/>
            <person name="Zhu B."/>
            <person name="Xiang M."/>
            <person name="Wang J."/>
            <person name="Wang Y."/>
            <person name="Zhang T."/>
            <person name="Xu B."/>
            <person name="Zheng H."/>
            <person name="Feng Z."/>
        </authorList>
    </citation>
    <scope>NUCLEOTIDE SEQUENCE [LARGE SCALE GENOMIC DNA]</scope>
    <source>
        <strain evidence="2">HuSjv2</strain>
        <tissue evidence="2">Worms</tissue>
    </source>
</reference>
<keyword evidence="3" id="KW-1185">Reference proteome</keyword>
<proteinExistence type="predicted"/>
<dbReference type="AlphaFoldDB" id="A0A4Z2CWZ4"/>
<evidence type="ECO:0000313" key="2">
    <source>
        <dbReference type="EMBL" id="TNN08762.1"/>
    </source>
</evidence>
<gene>
    <name evidence="2" type="ORF">EWB00_006762</name>
</gene>
<sequence length="461" mass="52069">MSKSTNRSRAEKGKNVNTISAIQDVIPGKISESEWVSLLEDDLGEKICHEIVQDLVDESLNTIFQIYLKNQLIPFTVYQASLGLIQFIDLEFMSCDQGEPFISQNPEWFEDELAESSKIDSWAQGAISKTFHTRISDKIQIKECHAVSKNVEFISVHKNQDNNGNETKQLKNEVDLSITKHNRETHIWPNKPKNLKKGVKKDLGTPPAQQQIHVPESTKQMKKGTVKCSTGKVSVENKPINDENLGANNSNTHQEYSLSRKRPMKIVAKKLPDLLNKRINESGRLIFDDEGNLISVPKLYSMNNNNNNNNNKHNESLITGTNTNNIDVNNILINKIPIQWRFLSDSYSNDTNNNQLDIIIMNSQMRTVRSSVSNTRSKAKTRSRSLDLIDSSITPDVVRLQKIKNACINLPNTIDLVDLVPGVTISDGEHMKIGQLTNEQFNSILNTNWNNLDEIPSVKAN</sequence>
<dbReference type="PANTHER" id="PTHR34438">
    <property type="entry name" value="SI:DKEY-97L20.6"/>
    <property type="match status" value="1"/>
</dbReference>